<dbReference type="GO" id="GO:0008270">
    <property type="term" value="F:zinc ion binding"/>
    <property type="evidence" value="ECO:0007669"/>
    <property type="project" value="UniProtKB-KW"/>
</dbReference>
<dbReference type="Proteomes" id="UP000692954">
    <property type="component" value="Unassembled WGS sequence"/>
</dbReference>
<keyword evidence="4" id="KW-0175">Coiled coil</keyword>
<protein>
    <recommendedName>
        <fullName evidence="5">TRAFD1/XAF1 zinc finger domain-containing protein</fullName>
    </recommendedName>
</protein>
<reference evidence="6" key="1">
    <citation type="submission" date="2021-01" db="EMBL/GenBank/DDBJ databases">
        <authorList>
            <consortium name="Genoscope - CEA"/>
            <person name="William W."/>
        </authorList>
    </citation>
    <scope>NUCLEOTIDE SEQUENCE</scope>
</reference>
<evidence type="ECO:0000259" key="5">
    <source>
        <dbReference type="Pfam" id="PF21366"/>
    </source>
</evidence>
<organism evidence="6 7">
    <name type="scientific">Paramecium sonneborni</name>
    <dbReference type="NCBI Taxonomy" id="65129"/>
    <lineage>
        <taxon>Eukaryota</taxon>
        <taxon>Sar</taxon>
        <taxon>Alveolata</taxon>
        <taxon>Ciliophora</taxon>
        <taxon>Intramacronucleata</taxon>
        <taxon>Oligohymenophorea</taxon>
        <taxon>Peniculida</taxon>
        <taxon>Parameciidae</taxon>
        <taxon>Paramecium</taxon>
    </lineage>
</organism>
<dbReference type="InterPro" id="IPR049439">
    <property type="entry name" value="TRAFD1-XIAF1_Znf"/>
</dbReference>
<dbReference type="AlphaFoldDB" id="A0A8S1R2J0"/>
<evidence type="ECO:0000256" key="1">
    <source>
        <dbReference type="ARBA" id="ARBA00022723"/>
    </source>
</evidence>
<dbReference type="OrthoDB" id="422728at2759"/>
<keyword evidence="7" id="KW-1185">Reference proteome</keyword>
<gene>
    <name evidence="6" type="ORF">PSON_ATCC_30995.1.T1310090</name>
</gene>
<evidence type="ECO:0000313" key="6">
    <source>
        <dbReference type="EMBL" id="CAD8121292.1"/>
    </source>
</evidence>
<name>A0A8S1R2J0_9CILI</name>
<sequence>MNDEFIICSICMKQISSANAMMHQIYCERNTQKCETCGQQFDITQEEEHIQSVHLPNTCKYCKLYIKELNNHTCSQQPKNCEYCQKQFLFVQIEEHKKKCGLQQYKCKYCEKMLLNQIRAEHTRKCQIAILGHLEFICKYCGQNLISNQMQLEHESICQFKPFECPYCYFYLDEIDKEEHLYYCGSRTDQCSFCKQKVILSEKVQHQLDCVHKYLLAKCQKKKQENENKQQLIKQSDEFEDDYEAYMQQVEEQDYENYQDQ</sequence>
<evidence type="ECO:0000256" key="4">
    <source>
        <dbReference type="SAM" id="Coils"/>
    </source>
</evidence>
<accession>A0A8S1R2J0</accession>
<feature type="domain" description="TRAFD1/XAF1 zinc finger" evidence="5">
    <location>
        <begin position="178"/>
        <end position="210"/>
    </location>
</feature>
<feature type="coiled-coil region" evidence="4">
    <location>
        <begin position="222"/>
        <end position="249"/>
    </location>
</feature>
<dbReference type="Pfam" id="PF21366">
    <property type="entry name" value="TRAFD1-XIAF1_ZnF"/>
    <property type="match status" value="1"/>
</dbReference>
<dbReference type="PANTHER" id="PTHR16295">
    <property type="entry name" value="TRAF-TYPE ZINC FINGER PROTEIN-RELATED"/>
    <property type="match status" value="1"/>
</dbReference>
<proteinExistence type="predicted"/>
<evidence type="ECO:0000256" key="2">
    <source>
        <dbReference type="ARBA" id="ARBA00022771"/>
    </source>
</evidence>
<dbReference type="EMBL" id="CAJJDN010000131">
    <property type="protein sequence ID" value="CAD8121292.1"/>
    <property type="molecule type" value="Genomic_DNA"/>
</dbReference>
<comment type="caution">
    <text evidence="6">The sequence shown here is derived from an EMBL/GenBank/DDBJ whole genome shotgun (WGS) entry which is preliminary data.</text>
</comment>
<evidence type="ECO:0000256" key="3">
    <source>
        <dbReference type="ARBA" id="ARBA00022833"/>
    </source>
</evidence>
<dbReference type="InterPro" id="IPR051986">
    <property type="entry name" value="Innate_Immune_Apopt_Reg"/>
</dbReference>
<evidence type="ECO:0000313" key="7">
    <source>
        <dbReference type="Proteomes" id="UP000692954"/>
    </source>
</evidence>
<dbReference type="GO" id="GO:0005739">
    <property type="term" value="C:mitochondrion"/>
    <property type="evidence" value="ECO:0007669"/>
    <property type="project" value="TreeGrafter"/>
</dbReference>
<keyword evidence="1" id="KW-0479">Metal-binding</keyword>
<dbReference type="PANTHER" id="PTHR16295:SF10">
    <property type="entry name" value="EXPRESSED PROTEIN"/>
    <property type="match status" value="1"/>
</dbReference>
<keyword evidence="3" id="KW-0862">Zinc</keyword>
<keyword evidence="2" id="KW-0863">Zinc-finger</keyword>